<dbReference type="SMART" id="SM00182">
    <property type="entry name" value="CULLIN"/>
    <property type="match status" value="1"/>
</dbReference>
<protein>
    <submittedName>
        <fullName evidence="5">Cullin like protein</fullName>
    </submittedName>
</protein>
<dbReference type="InterPro" id="IPR045093">
    <property type="entry name" value="Cullin"/>
</dbReference>
<dbReference type="SUPFAM" id="SSF46785">
    <property type="entry name" value="Winged helix' DNA-binding domain"/>
    <property type="match status" value="1"/>
</dbReference>
<gene>
    <name evidence="5" type="ORF">BgAZ_102990</name>
</gene>
<dbReference type="Proteomes" id="UP001230268">
    <property type="component" value="Unassembled WGS sequence"/>
</dbReference>
<keyword evidence="6" id="KW-1185">Reference proteome</keyword>
<dbReference type="SUPFAM" id="SSF75632">
    <property type="entry name" value="Cullin homology domain"/>
    <property type="match status" value="1"/>
</dbReference>
<dbReference type="InterPro" id="IPR059120">
    <property type="entry name" value="Cullin-like_AB"/>
</dbReference>
<dbReference type="InterPro" id="IPR036390">
    <property type="entry name" value="WH_DNA-bd_sf"/>
</dbReference>
<comment type="similarity">
    <text evidence="1 2 3">Belongs to the cullin family.</text>
</comment>
<organism evidence="5 6">
    <name type="scientific">Babesia gibsoni</name>
    <dbReference type="NCBI Taxonomy" id="33632"/>
    <lineage>
        <taxon>Eukaryota</taxon>
        <taxon>Sar</taxon>
        <taxon>Alveolata</taxon>
        <taxon>Apicomplexa</taxon>
        <taxon>Aconoidasida</taxon>
        <taxon>Piroplasmida</taxon>
        <taxon>Babesiidae</taxon>
        <taxon>Babesia</taxon>
    </lineage>
</organism>
<comment type="caution">
    <text evidence="5">The sequence shown here is derived from an EMBL/GenBank/DDBJ whole genome shotgun (WGS) entry which is preliminary data.</text>
</comment>
<evidence type="ECO:0000259" key="4">
    <source>
        <dbReference type="PROSITE" id="PS50069"/>
    </source>
</evidence>
<dbReference type="PROSITE" id="PS50069">
    <property type="entry name" value="CULLIN_2"/>
    <property type="match status" value="1"/>
</dbReference>
<accession>A0AAD8PFL1</accession>
<dbReference type="GO" id="GO:0006511">
    <property type="term" value="P:ubiquitin-dependent protein catabolic process"/>
    <property type="evidence" value="ECO:0007669"/>
    <property type="project" value="InterPro"/>
</dbReference>
<dbReference type="PANTHER" id="PTHR11932">
    <property type="entry name" value="CULLIN"/>
    <property type="match status" value="1"/>
</dbReference>
<proteinExistence type="inferred from homology"/>
<dbReference type="Pfam" id="PF00888">
    <property type="entry name" value="Cullin"/>
    <property type="match status" value="1"/>
</dbReference>
<evidence type="ECO:0000313" key="6">
    <source>
        <dbReference type="Proteomes" id="UP001230268"/>
    </source>
</evidence>
<dbReference type="Gene3D" id="1.20.1310.10">
    <property type="entry name" value="Cullin Repeats"/>
    <property type="match status" value="2"/>
</dbReference>
<dbReference type="EMBL" id="JAVEPI010000001">
    <property type="protein sequence ID" value="KAK1444393.1"/>
    <property type="molecule type" value="Genomic_DNA"/>
</dbReference>
<dbReference type="InterPro" id="IPR036317">
    <property type="entry name" value="Cullin_homology_sf"/>
</dbReference>
<evidence type="ECO:0000256" key="3">
    <source>
        <dbReference type="RuleBase" id="RU003829"/>
    </source>
</evidence>
<evidence type="ECO:0000256" key="2">
    <source>
        <dbReference type="PROSITE-ProRule" id="PRU00330"/>
    </source>
</evidence>
<dbReference type="InterPro" id="IPR016158">
    <property type="entry name" value="Cullin_homology"/>
</dbReference>
<feature type="domain" description="Cullin family profile" evidence="4">
    <location>
        <begin position="401"/>
        <end position="644"/>
    </location>
</feature>
<dbReference type="Pfam" id="PF26557">
    <property type="entry name" value="Cullin_AB"/>
    <property type="match status" value="1"/>
</dbReference>
<reference evidence="5" key="1">
    <citation type="submission" date="2023-08" db="EMBL/GenBank/DDBJ databases">
        <title>Draft sequence of the Babesia gibsoni genome.</title>
        <authorList>
            <person name="Yamagishi J.Y."/>
            <person name="Xuan X.X."/>
        </authorList>
    </citation>
    <scope>NUCLEOTIDE SEQUENCE</scope>
    <source>
        <strain evidence="5">Azabu</strain>
    </source>
</reference>
<dbReference type="InterPro" id="IPR001373">
    <property type="entry name" value="Cullin_N"/>
</dbReference>
<evidence type="ECO:0000256" key="1">
    <source>
        <dbReference type="ARBA" id="ARBA00006019"/>
    </source>
</evidence>
<dbReference type="Gene3D" id="3.30.230.130">
    <property type="entry name" value="Cullin, Chain C, Domain 2"/>
    <property type="match status" value="1"/>
</dbReference>
<evidence type="ECO:0000313" key="5">
    <source>
        <dbReference type="EMBL" id="KAK1444393.1"/>
    </source>
</evidence>
<sequence length="782" mass="89514">MKLHRARPVPNVSVRMPTEDRYEAENELDSDIYKLIRFTEAVILGKGAINQCKVLLQEYIREAVFRNRTAELTEKLDVCLHDTIKALLNDIDVVDEGNCQQPQDADVRNNLLLCKVERSWCHLRAALGELIQLCAPIESASCGGFSIWVTAMRYYKEQLDSKDRLYDRLMTVMLDKVTNYRDGDEVIFCQLRNMVEMLSFVESYHIFEERLVSETRSYYRQFVANVLSQNSVFENCLLFQNKIKHEEECCRIFLLRPTIQKVMDTLKIQMLQLNSDVLMNEKDLKTMVKNGDGKCISVLLALYANTNWESKLHDAIFAATKSIGDDLVNDFINKKMSSANPLTPADYDHFIVRLQEFKDIMDTTVKSQLPPSVDYKSKEQMIWNKILNSSPETADLVTYALASYADSEPHEEDMDTSLAEGGSMAFIMHLFRWLLSKPYFEESFRGLLSKRLLYSQEINDEHIRIVANLKEECGTSYVAKLEAILADYQNSLKYNTDYKEYKNEDKHIGGVDGAHFAVLVVSTDSWLTKAHVARPATDDAFTDCDVDGTQVDGGAVETKIDGSTAAMQQMQKGFSELYTSNYKNRSIRYLPDFGSSVLEMEFKGETYELRVSICQAYCLLAFNTAESLSLESIAQIMGTEYNEIILRKHLAFLNKGHAPLLLFKHAGLTFENCALKDKFELNADFTCPERICDLQYRELTFEKANGALQRGMEVEDIMPSVEATIVKHMKQKLEESATAVFKLCHEKFSSIDRFAFNRIVDSLVDRDFLSLDTKNNVLRYVP</sequence>
<dbReference type="InterPro" id="IPR016159">
    <property type="entry name" value="Cullin_repeat-like_dom_sf"/>
</dbReference>
<dbReference type="GO" id="GO:0031625">
    <property type="term" value="F:ubiquitin protein ligase binding"/>
    <property type="evidence" value="ECO:0007669"/>
    <property type="project" value="InterPro"/>
</dbReference>
<name>A0AAD8PFL1_BABGI</name>
<dbReference type="AlphaFoldDB" id="A0AAD8PFL1"/>
<dbReference type="SUPFAM" id="SSF74788">
    <property type="entry name" value="Cullin repeat-like"/>
    <property type="match status" value="1"/>
</dbReference>